<dbReference type="PANTHER" id="PTHR11576:SF2">
    <property type="entry name" value="ZONA PELLUCIDA SPERM-BINDING PROTEIN 3"/>
    <property type="match status" value="1"/>
</dbReference>
<proteinExistence type="inferred from homology"/>
<dbReference type="SMART" id="SM00241">
    <property type="entry name" value="ZP"/>
    <property type="match status" value="1"/>
</dbReference>
<keyword evidence="13" id="KW-0325">Glycoprotein</keyword>
<dbReference type="Gene3D" id="2.60.40.3210">
    <property type="entry name" value="Zona pellucida, ZP-N domain"/>
    <property type="match status" value="1"/>
</dbReference>
<evidence type="ECO:0000313" key="16">
    <source>
        <dbReference type="Ensembl" id="ENSSMRP00000010593.1"/>
    </source>
</evidence>
<feature type="chain" id="PRO_5034516242" description="Zona pellucida sperm-binding protein 3" evidence="14">
    <location>
        <begin position="22"/>
        <end position="399"/>
    </location>
</feature>
<dbReference type="PROSITE" id="PS00682">
    <property type="entry name" value="ZP_1"/>
    <property type="match status" value="1"/>
</dbReference>
<keyword evidence="12 14" id="KW-1015">Disulfide bond</keyword>
<comment type="PTM">
    <text evidence="14">Proteolytically cleaved before the transmembrane segment to yield the secreted ectodomain incorporated in the zona pellucida.</text>
</comment>
<dbReference type="PANTHER" id="PTHR11576">
    <property type="entry name" value="ZONA PELLUCIDA SPERM-BINDING PROTEIN 3"/>
    <property type="match status" value="1"/>
</dbReference>
<evidence type="ECO:0000256" key="12">
    <source>
        <dbReference type="ARBA" id="ARBA00023157"/>
    </source>
</evidence>
<evidence type="ECO:0000256" key="11">
    <source>
        <dbReference type="ARBA" id="ARBA00023136"/>
    </source>
</evidence>
<evidence type="ECO:0000256" key="3">
    <source>
        <dbReference type="ARBA" id="ARBA00017980"/>
    </source>
</evidence>
<feature type="domain" description="ZP" evidence="15">
    <location>
        <begin position="78"/>
        <end position="341"/>
    </location>
</feature>
<dbReference type="FunFam" id="2.60.40.3210:FF:000001">
    <property type="entry name" value="Zona pellucida sperm-binding protein 3"/>
    <property type="match status" value="1"/>
</dbReference>
<dbReference type="PRINTS" id="PR00023">
    <property type="entry name" value="ZPELLUCIDA"/>
</dbReference>
<protein>
    <recommendedName>
        <fullName evidence="3 14">Zona pellucida sperm-binding protein 3</fullName>
    </recommendedName>
</protein>
<dbReference type="FunFam" id="2.60.40.4100:FF:000002">
    <property type="entry name" value="Zona pellucida sperm-binding protein 3"/>
    <property type="match status" value="1"/>
</dbReference>
<evidence type="ECO:0000256" key="5">
    <source>
        <dbReference type="ARBA" id="ARBA00022525"/>
    </source>
</evidence>
<dbReference type="Pfam" id="PF00100">
    <property type="entry name" value="Zona_pellucida"/>
    <property type="match status" value="1"/>
</dbReference>
<dbReference type="InterPro" id="IPR001507">
    <property type="entry name" value="ZP_dom"/>
</dbReference>
<dbReference type="GO" id="GO:2000344">
    <property type="term" value="P:positive regulation of acrosome reaction"/>
    <property type="evidence" value="ECO:0007669"/>
    <property type="project" value="UniProtKB-UniRule"/>
</dbReference>
<dbReference type="OMA" id="PSYAFID"/>
<reference evidence="16" key="1">
    <citation type="submission" date="2025-08" db="UniProtKB">
        <authorList>
            <consortium name="Ensembl"/>
        </authorList>
    </citation>
    <scope>IDENTIFICATION</scope>
</reference>
<keyword evidence="4 14" id="KW-1003">Cell membrane</keyword>
<evidence type="ECO:0000256" key="9">
    <source>
        <dbReference type="ARBA" id="ARBA00022729"/>
    </source>
</evidence>
<evidence type="ECO:0000256" key="2">
    <source>
        <dbReference type="ARBA" id="ARBA00006735"/>
    </source>
</evidence>
<organism evidence="16 17">
    <name type="scientific">Salvator merianae</name>
    <name type="common">Argentine black and white tegu</name>
    <name type="synonym">Tupinambis merianae</name>
    <dbReference type="NCBI Taxonomy" id="96440"/>
    <lineage>
        <taxon>Eukaryota</taxon>
        <taxon>Metazoa</taxon>
        <taxon>Chordata</taxon>
        <taxon>Craniata</taxon>
        <taxon>Vertebrata</taxon>
        <taxon>Euteleostomi</taxon>
        <taxon>Lepidosauria</taxon>
        <taxon>Squamata</taxon>
        <taxon>Bifurcata</taxon>
        <taxon>Unidentata</taxon>
        <taxon>Episquamata</taxon>
        <taxon>Laterata</taxon>
        <taxon>Teiioidea</taxon>
        <taxon>Teiidae</taxon>
        <taxon>Salvator</taxon>
    </lineage>
</organism>
<sequence>MGASGYLSSVFLCLVACVVEPYNPWDFSRNALAWRLAHQNVPPMGQPYSSAFSPGSSWALVDVSEPRALSNWNPVTVQCGEAQVVVTVNRDLFGTGRLVQASDLILGSLGCPYTSLNAEENVVIFEAGLHQCGSTLQMTADSLVYSISLYYSPNPGSNTVIIRTSPAEVPIECHYPRKDNVSSRAIRPTWVPFTSTISAEERLTFSLRLMNEDWSTERTSNRYQLGDAMHFQADVNTVNHVALRLFIDSCVATLSPERDSSPSHTIIDFHGCLVDGRSDDSSSAFVSPRLKEDSLQFMVDAFRFAGDDTDLIFITCHLKVAADNQPLDQLNKACSFDKTRNSWLPVEGSADVCRCCETKNCELPVHLSRSNDPWWQRARGRFQRDASVKQGMFSDWRCV</sequence>
<evidence type="ECO:0000256" key="10">
    <source>
        <dbReference type="ARBA" id="ARBA00022989"/>
    </source>
</evidence>
<reference evidence="16" key="2">
    <citation type="submission" date="2025-09" db="UniProtKB">
        <authorList>
            <consortium name="Ensembl"/>
        </authorList>
    </citation>
    <scope>IDENTIFICATION</scope>
</reference>
<feature type="signal peptide" evidence="14">
    <location>
        <begin position="1"/>
        <end position="21"/>
    </location>
</feature>
<dbReference type="GO" id="GO:0035803">
    <property type="term" value="P:egg coat formation"/>
    <property type="evidence" value="ECO:0007669"/>
    <property type="project" value="UniProtKB-UniRule"/>
</dbReference>
<keyword evidence="11" id="KW-0472">Membrane</keyword>
<evidence type="ECO:0000256" key="6">
    <source>
        <dbReference type="ARBA" id="ARBA00022530"/>
    </source>
</evidence>
<comment type="similarity">
    <text evidence="2 14">Belongs to the ZP domain family. ZPC subfamily.</text>
</comment>
<dbReference type="GO" id="GO:0032190">
    <property type="term" value="F:acrosin binding"/>
    <property type="evidence" value="ECO:0007669"/>
    <property type="project" value="TreeGrafter"/>
</dbReference>
<evidence type="ECO:0000256" key="13">
    <source>
        <dbReference type="ARBA" id="ARBA00023180"/>
    </source>
</evidence>
<keyword evidence="17" id="KW-1185">Reference proteome</keyword>
<dbReference type="Proteomes" id="UP000694421">
    <property type="component" value="Unplaced"/>
</dbReference>
<keyword evidence="9 14" id="KW-0732">Signal</keyword>
<dbReference type="InterPro" id="IPR042235">
    <property type="entry name" value="ZP-C_dom"/>
</dbReference>
<dbReference type="GO" id="GO:0007339">
    <property type="term" value="P:binding of sperm to zona pellucida"/>
    <property type="evidence" value="ECO:0007669"/>
    <property type="project" value="UniProtKB-UniRule"/>
</dbReference>
<dbReference type="Gene3D" id="2.60.40.4100">
    <property type="entry name" value="Zona pellucida, ZP-C domain"/>
    <property type="match status" value="1"/>
</dbReference>
<evidence type="ECO:0000256" key="4">
    <source>
        <dbReference type="ARBA" id="ARBA00022475"/>
    </source>
</evidence>
<comment type="domain">
    <text evidence="14">The ZP domain is involved in the polymerization of the ZP proteins to form the zona pellucida.</text>
</comment>
<evidence type="ECO:0000256" key="8">
    <source>
        <dbReference type="ARBA" id="ARBA00022692"/>
    </source>
</evidence>
<dbReference type="InterPro" id="IPR055355">
    <property type="entry name" value="ZP-C"/>
</dbReference>
<dbReference type="InterPro" id="IPR055356">
    <property type="entry name" value="ZP-N"/>
</dbReference>
<comment type="function">
    <text evidence="14">Component of the zona pellucida, an extracellular matrix surrounding oocytes which mediates sperm binding, induction of the acrosome reaction and prevents post-fertilization polyspermy. The zona pellucida is composed of 3 to 4 glycoproteins, ZP1, ZP2, ZP3, and ZP4. ZP3 is essential for sperm binding and zona matrix formation.</text>
</comment>
<keyword evidence="8" id="KW-0812">Transmembrane</keyword>
<evidence type="ECO:0000256" key="1">
    <source>
        <dbReference type="ARBA" id="ARBA00004498"/>
    </source>
</evidence>
<name>A0A8D0BND9_SALMN</name>
<evidence type="ECO:0000259" key="15">
    <source>
        <dbReference type="PROSITE" id="PS51034"/>
    </source>
</evidence>
<dbReference type="AlphaFoldDB" id="A0A8D0BND9"/>
<keyword evidence="7 14" id="KW-0165">Cleavage on pair of basic residues</keyword>
<evidence type="ECO:0000256" key="14">
    <source>
        <dbReference type="RuleBase" id="RU367066"/>
    </source>
</evidence>
<evidence type="ECO:0000256" key="7">
    <source>
        <dbReference type="ARBA" id="ARBA00022685"/>
    </source>
</evidence>
<evidence type="ECO:0000313" key="17">
    <source>
        <dbReference type="Proteomes" id="UP000694421"/>
    </source>
</evidence>
<keyword evidence="5 14" id="KW-0964">Secreted</keyword>
<dbReference type="InterPro" id="IPR048290">
    <property type="entry name" value="ZP_chr"/>
</dbReference>
<keyword evidence="10" id="KW-1133">Transmembrane helix</keyword>
<dbReference type="InterPro" id="IPR017977">
    <property type="entry name" value="ZP_dom_CS"/>
</dbReference>
<dbReference type="GO" id="GO:0035804">
    <property type="term" value="F:structural constituent of egg coat"/>
    <property type="evidence" value="ECO:0007669"/>
    <property type="project" value="UniProtKB-UniRule"/>
</dbReference>
<dbReference type="Ensembl" id="ENSSMRT00000012338.1">
    <property type="protein sequence ID" value="ENSSMRP00000010593.1"/>
    <property type="gene ID" value="ENSSMRG00000008376.1"/>
</dbReference>
<dbReference type="GeneTree" id="ENSGT01030000234567"/>
<accession>A0A8D0BND9</accession>
<comment type="subcellular location">
    <subcellularLocation>
        <location evidence="1">Secreted</location>
        <location evidence="1">Extracellular space</location>
        <location evidence="1">Extracellular matrix</location>
    </subcellularLocation>
    <subcellularLocation>
        <location evidence="14">Zona pellucida</location>
    </subcellularLocation>
    <subcellularLocation>
        <location evidence="14">Cell membrane</location>
        <topology evidence="14">Single-pass type I membrane protein</topology>
    </subcellularLocation>
</comment>
<dbReference type="GO" id="GO:0005886">
    <property type="term" value="C:plasma membrane"/>
    <property type="evidence" value="ECO:0007669"/>
    <property type="project" value="UniProtKB-SubCell"/>
</dbReference>
<keyword evidence="6 14" id="KW-0272">Extracellular matrix</keyword>
<dbReference type="PROSITE" id="PS51034">
    <property type="entry name" value="ZP_2"/>
    <property type="match status" value="1"/>
</dbReference>
<dbReference type="GO" id="GO:0035805">
    <property type="term" value="C:egg coat"/>
    <property type="evidence" value="ECO:0007669"/>
    <property type="project" value="UniProtKB-SubCell"/>
</dbReference>
<dbReference type="Pfam" id="PF23344">
    <property type="entry name" value="ZP-N"/>
    <property type="match status" value="1"/>
</dbReference>